<dbReference type="InterPro" id="IPR011527">
    <property type="entry name" value="ABC1_TM_dom"/>
</dbReference>
<dbReference type="InterPro" id="IPR027417">
    <property type="entry name" value="P-loop_NTPase"/>
</dbReference>
<keyword evidence="13" id="KW-0496">Mitochondrion</keyword>
<feature type="transmembrane region" description="Helical" evidence="19">
    <location>
        <begin position="240"/>
        <end position="263"/>
    </location>
</feature>
<dbReference type="InterPro" id="IPR036640">
    <property type="entry name" value="ABC1_TM_sf"/>
</dbReference>
<feature type="domain" description="ABC transporter" evidence="20">
    <location>
        <begin position="416"/>
        <end position="653"/>
    </location>
</feature>
<evidence type="ECO:0000256" key="2">
    <source>
        <dbReference type="ARBA" id="ARBA00007577"/>
    </source>
</evidence>
<keyword evidence="14 19" id="KW-0472">Membrane</keyword>
<comment type="similarity">
    <text evidence="2">Belongs to the ABC transporter superfamily. ABCB family. Multidrug resistance exporter (TC 3.A.1.201) subfamily.</text>
</comment>
<reference evidence="22" key="1">
    <citation type="journal article" date="2015" name="Sci. Rep.">
        <title>Tissue- and time-dependent transcription in Ixodes ricinus salivary glands and midguts when blood feeding on the vertebrate host.</title>
        <authorList>
            <person name="Kotsyfakis M."/>
            <person name="Schwarz A."/>
            <person name="Erhart J."/>
            <person name="Ribeiro J.M."/>
        </authorList>
    </citation>
    <scope>NUCLEOTIDE SEQUENCE</scope>
    <source>
        <tissue evidence="22">Salivary gland and midgut</tissue>
    </source>
</reference>
<evidence type="ECO:0000256" key="1">
    <source>
        <dbReference type="ARBA" id="ARBA00004448"/>
    </source>
</evidence>
<dbReference type="GO" id="GO:0005524">
    <property type="term" value="F:ATP binding"/>
    <property type="evidence" value="ECO:0007669"/>
    <property type="project" value="UniProtKB-KW"/>
</dbReference>
<evidence type="ECO:0000256" key="10">
    <source>
        <dbReference type="ARBA" id="ARBA00022958"/>
    </source>
</evidence>
<name>V5HIS4_IXORI</name>
<keyword evidence="12" id="KW-0406">Ion transport</keyword>
<evidence type="ECO:0000256" key="18">
    <source>
        <dbReference type="SAM" id="MobiDB-lite"/>
    </source>
</evidence>
<feature type="domain" description="ABC transmembrane type-1" evidence="21">
    <location>
        <begin position="88"/>
        <end position="381"/>
    </location>
</feature>
<keyword evidence="6" id="KW-0547">Nucleotide-binding</keyword>
<dbReference type="InterPro" id="IPR017871">
    <property type="entry name" value="ABC_transporter-like_CS"/>
</dbReference>
<evidence type="ECO:0000256" key="17">
    <source>
        <dbReference type="ARBA" id="ARBA00042968"/>
    </source>
</evidence>
<evidence type="ECO:0000259" key="21">
    <source>
        <dbReference type="PROSITE" id="PS50929"/>
    </source>
</evidence>
<evidence type="ECO:0000259" key="20">
    <source>
        <dbReference type="PROSITE" id="PS50893"/>
    </source>
</evidence>
<dbReference type="InterPro" id="IPR039421">
    <property type="entry name" value="Type_1_exporter"/>
</dbReference>
<dbReference type="GO" id="GO:0015421">
    <property type="term" value="F:ABC-type oligopeptide transporter activity"/>
    <property type="evidence" value="ECO:0007669"/>
    <property type="project" value="TreeGrafter"/>
</dbReference>
<evidence type="ECO:0000256" key="11">
    <source>
        <dbReference type="ARBA" id="ARBA00022989"/>
    </source>
</evidence>
<evidence type="ECO:0000256" key="19">
    <source>
        <dbReference type="SAM" id="Phobius"/>
    </source>
</evidence>
<dbReference type="CDD" id="cd18574">
    <property type="entry name" value="ABC_6TM_ABCB8_like"/>
    <property type="match status" value="1"/>
</dbReference>
<protein>
    <recommendedName>
        <fullName evidence="15">Mitochondrial potassium channel ATP-binding subunit</fullName>
    </recommendedName>
    <alternativeName>
        <fullName evidence="17">ATP-binding cassette sub-family B member 8, mitochondrial</fullName>
    </alternativeName>
    <alternativeName>
        <fullName evidence="16">Mitochondrial sulfonylurea-receptor</fullName>
    </alternativeName>
</protein>
<dbReference type="GO" id="GO:0006813">
    <property type="term" value="P:potassium ion transport"/>
    <property type="evidence" value="ECO:0007669"/>
    <property type="project" value="UniProtKB-KW"/>
</dbReference>
<dbReference type="Gene3D" id="3.40.50.300">
    <property type="entry name" value="P-loop containing nucleotide triphosphate hydrolases"/>
    <property type="match status" value="1"/>
</dbReference>
<dbReference type="Pfam" id="PF00664">
    <property type="entry name" value="ABC_membrane"/>
    <property type="match status" value="1"/>
</dbReference>
<dbReference type="PROSITE" id="PS00211">
    <property type="entry name" value="ABC_TRANSPORTER_1"/>
    <property type="match status" value="1"/>
</dbReference>
<evidence type="ECO:0000256" key="7">
    <source>
        <dbReference type="ARBA" id="ARBA00022792"/>
    </source>
</evidence>
<organism evidence="22">
    <name type="scientific">Ixodes ricinus</name>
    <name type="common">Common tick</name>
    <name type="synonym">Acarus ricinus</name>
    <dbReference type="NCBI Taxonomy" id="34613"/>
    <lineage>
        <taxon>Eukaryota</taxon>
        <taxon>Metazoa</taxon>
        <taxon>Ecdysozoa</taxon>
        <taxon>Arthropoda</taxon>
        <taxon>Chelicerata</taxon>
        <taxon>Arachnida</taxon>
        <taxon>Acari</taxon>
        <taxon>Parasitiformes</taxon>
        <taxon>Ixodida</taxon>
        <taxon>Ixodoidea</taxon>
        <taxon>Ixodidae</taxon>
        <taxon>Ixodinae</taxon>
        <taxon>Ixodes</taxon>
    </lineage>
</organism>
<feature type="transmembrane region" description="Helical" evidence="19">
    <location>
        <begin position="87"/>
        <end position="119"/>
    </location>
</feature>
<dbReference type="FunFam" id="1.20.1560.10:FF:000016">
    <property type="entry name" value="ATP-binding cassette sub-family B member 8, mitochondrial"/>
    <property type="match status" value="1"/>
</dbReference>
<evidence type="ECO:0000256" key="15">
    <source>
        <dbReference type="ARBA" id="ARBA00040439"/>
    </source>
</evidence>
<dbReference type="PANTHER" id="PTHR43394">
    <property type="entry name" value="ATP-DEPENDENT PERMEASE MDL1, MITOCHONDRIAL"/>
    <property type="match status" value="1"/>
</dbReference>
<feature type="region of interest" description="Disordered" evidence="18">
    <location>
        <begin position="665"/>
        <end position="685"/>
    </location>
</feature>
<evidence type="ECO:0000256" key="16">
    <source>
        <dbReference type="ARBA" id="ARBA00041416"/>
    </source>
</evidence>
<evidence type="ECO:0000256" key="5">
    <source>
        <dbReference type="ARBA" id="ARBA00022692"/>
    </source>
</evidence>
<dbReference type="CDD" id="cd03249">
    <property type="entry name" value="ABC_MTABC3_MDL1_MDL2"/>
    <property type="match status" value="1"/>
</dbReference>
<dbReference type="InterPro" id="IPR003593">
    <property type="entry name" value="AAA+_ATPase"/>
</dbReference>
<sequence>AKVSNGLARLPAHASKGARTPTHRSSLQLWLLGGGCCISLTTTKCLTLPRAECKAPRTRLLEAKKESRAPFDWSAFFRFLKPDWFPLLVAVISALVVAALNVNIPVCLGAVVSVLSRITGNVEPLSDSSEFFEEIRGPAFRLLTIFVLQSIFTSIYISTLSYTGERFAARLRQAIFESVLKQDMNFFDKTRTGEIMNSLSGDVQEFKSAFKLCISQGLRSFAQTVGCGVSLYYISPSMTAWMLAVVPVMIAAGTAFGSFLRALSRAAQAQTARAAGVADEAVSNIRTVRAFAMEDAEAELFHKELDKAEHLNTALGVGIGCFQGLTNLAINGLVLGVLYMGGNMMEENSLEPGQLMSFLVATQMIQRSLTQIFVLFGQYVRGMSSGARIFELISMKSDVSITGGKQLDLKSLRGDIEFHHVSFAYSSRPNETVIDDVTLKLPAGKIVAICGPSGSGKSTIAALLERFYDVSEGVITLDGHNIKDLDPSWLRRKVIGFIRQEPVLFATSIMENIRYGNPEATDEEVYEAARQANAHDFITSFPKQYDTVLGERGVTVSGGQKQRIAIARALVKNPHVLILDEATSALDTASEQVVQATLDKVSQGRTVLVIAHRLSTIRNADIIAVLLDGNIVEIGDHKSLSRLKGVYWKLTQHHDHASASAADVIGRNNSGHTNQQNGTLKCSPA</sequence>
<proteinExistence type="evidence at transcript level"/>
<evidence type="ECO:0000256" key="4">
    <source>
        <dbReference type="ARBA" id="ARBA00022538"/>
    </source>
</evidence>
<keyword evidence="7" id="KW-0999">Mitochondrion inner membrane</keyword>
<evidence type="ECO:0000256" key="3">
    <source>
        <dbReference type="ARBA" id="ARBA00022448"/>
    </source>
</evidence>
<feature type="compositionally biased region" description="Polar residues" evidence="18">
    <location>
        <begin position="667"/>
        <end position="685"/>
    </location>
</feature>
<dbReference type="GO" id="GO:0005743">
    <property type="term" value="C:mitochondrial inner membrane"/>
    <property type="evidence" value="ECO:0007669"/>
    <property type="project" value="UniProtKB-SubCell"/>
</dbReference>
<dbReference type="AlphaFoldDB" id="V5HIS4"/>
<dbReference type="SMART" id="SM00382">
    <property type="entry name" value="AAA"/>
    <property type="match status" value="1"/>
</dbReference>
<dbReference type="PANTHER" id="PTHR43394:SF17">
    <property type="entry name" value="MITOCHONDRIAL POTASSIUM CHANNEL ATP-BINDING SUBUNIT"/>
    <property type="match status" value="1"/>
</dbReference>
<evidence type="ECO:0000256" key="8">
    <source>
        <dbReference type="ARBA" id="ARBA00022840"/>
    </source>
</evidence>
<evidence type="ECO:0000256" key="6">
    <source>
        <dbReference type="ARBA" id="ARBA00022741"/>
    </source>
</evidence>
<evidence type="ECO:0000256" key="12">
    <source>
        <dbReference type="ARBA" id="ARBA00023065"/>
    </source>
</evidence>
<evidence type="ECO:0000256" key="9">
    <source>
        <dbReference type="ARBA" id="ARBA00022946"/>
    </source>
</evidence>
<dbReference type="FunFam" id="3.40.50.300:FF:000403">
    <property type="entry name" value="ATP-binding cassette sub-family B member 8, mitochondrial"/>
    <property type="match status" value="1"/>
</dbReference>
<dbReference type="InterPro" id="IPR003439">
    <property type="entry name" value="ABC_transporter-like_ATP-bd"/>
</dbReference>
<evidence type="ECO:0000313" key="22">
    <source>
        <dbReference type="EMBL" id="JAB83570.1"/>
    </source>
</evidence>
<keyword evidence="9" id="KW-0809">Transit peptide</keyword>
<dbReference type="Pfam" id="PF00005">
    <property type="entry name" value="ABC_tran"/>
    <property type="match status" value="1"/>
</dbReference>
<dbReference type="GO" id="GO:0090374">
    <property type="term" value="P:oligopeptide export from mitochondrion"/>
    <property type="evidence" value="ECO:0007669"/>
    <property type="project" value="TreeGrafter"/>
</dbReference>
<dbReference type="SUPFAM" id="SSF90123">
    <property type="entry name" value="ABC transporter transmembrane region"/>
    <property type="match status" value="1"/>
</dbReference>
<dbReference type="PROSITE" id="PS50893">
    <property type="entry name" value="ABC_TRANSPORTER_2"/>
    <property type="match status" value="1"/>
</dbReference>
<dbReference type="Gene3D" id="1.20.1560.10">
    <property type="entry name" value="ABC transporter type 1, transmembrane domain"/>
    <property type="match status" value="1"/>
</dbReference>
<evidence type="ECO:0000256" key="14">
    <source>
        <dbReference type="ARBA" id="ARBA00023136"/>
    </source>
</evidence>
<feature type="transmembrane region" description="Helical" evidence="19">
    <location>
        <begin position="139"/>
        <end position="162"/>
    </location>
</feature>
<keyword evidence="3" id="KW-0813">Transport</keyword>
<dbReference type="EMBL" id="GANP01000898">
    <property type="protein sequence ID" value="JAB83570.1"/>
    <property type="molecule type" value="mRNA"/>
</dbReference>
<feature type="region of interest" description="Disordered" evidence="18">
    <location>
        <begin position="1"/>
        <end position="20"/>
    </location>
</feature>
<keyword evidence="8" id="KW-0067">ATP-binding</keyword>
<comment type="subcellular location">
    <subcellularLocation>
        <location evidence="1">Mitochondrion inner membrane</location>
        <topology evidence="1">Multi-pass membrane protein</topology>
    </subcellularLocation>
</comment>
<keyword evidence="4" id="KW-0633">Potassium transport</keyword>
<feature type="non-terminal residue" evidence="22">
    <location>
        <position position="1"/>
    </location>
</feature>
<dbReference type="PROSITE" id="PS50929">
    <property type="entry name" value="ABC_TM1F"/>
    <property type="match status" value="1"/>
</dbReference>
<keyword evidence="11 19" id="KW-1133">Transmembrane helix</keyword>
<dbReference type="SUPFAM" id="SSF52540">
    <property type="entry name" value="P-loop containing nucleoside triphosphate hydrolases"/>
    <property type="match status" value="1"/>
</dbReference>
<keyword evidence="10" id="KW-0630">Potassium</keyword>
<accession>V5HIS4</accession>
<keyword evidence="5 19" id="KW-0812">Transmembrane</keyword>
<evidence type="ECO:0000256" key="13">
    <source>
        <dbReference type="ARBA" id="ARBA00023128"/>
    </source>
</evidence>
<dbReference type="GO" id="GO:0016887">
    <property type="term" value="F:ATP hydrolysis activity"/>
    <property type="evidence" value="ECO:0007669"/>
    <property type="project" value="InterPro"/>
</dbReference>